<feature type="compositionally biased region" description="Pro residues" evidence="1">
    <location>
        <begin position="355"/>
        <end position="367"/>
    </location>
</feature>
<feature type="compositionally biased region" description="Basic and acidic residues" evidence="1">
    <location>
        <begin position="1"/>
        <end position="11"/>
    </location>
</feature>
<evidence type="ECO:0000313" key="3">
    <source>
        <dbReference type="Proteomes" id="UP001266305"/>
    </source>
</evidence>
<dbReference type="EMBL" id="JASSZA010000007">
    <property type="protein sequence ID" value="KAK2105831.1"/>
    <property type="molecule type" value="Genomic_DNA"/>
</dbReference>
<evidence type="ECO:0008006" key="4">
    <source>
        <dbReference type="Google" id="ProtNLM"/>
    </source>
</evidence>
<feature type="compositionally biased region" description="Low complexity" evidence="1">
    <location>
        <begin position="432"/>
        <end position="452"/>
    </location>
</feature>
<evidence type="ECO:0000256" key="1">
    <source>
        <dbReference type="SAM" id="MobiDB-lite"/>
    </source>
</evidence>
<accession>A0ABQ9V9I9</accession>
<feature type="compositionally biased region" description="Low complexity" evidence="1">
    <location>
        <begin position="221"/>
        <end position="246"/>
    </location>
</feature>
<dbReference type="Proteomes" id="UP001266305">
    <property type="component" value="Unassembled WGS sequence"/>
</dbReference>
<feature type="compositionally biased region" description="Pro residues" evidence="1">
    <location>
        <begin position="375"/>
        <end position="395"/>
    </location>
</feature>
<reference evidence="2 3" key="1">
    <citation type="submission" date="2023-05" db="EMBL/GenBank/DDBJ databases">
        <title>B98-5 Cell Line De Novo Hybrid Assembly: An Optical Mapping Approach.</title>
        <authorList>
            <person name="Kananen K."/>
            <person name="Auerbach J.A."/>
            <person name="Kautto E."/>
            <person name="Blachly J.S."/>
        </authorList>
    </citation>
    <scope>NUCLEOTIDE SEQUENCE [LARGE SCALE GENOMIC DNA]</scope>
    <source>
        <strain evidence="2">B95-8</strain>
        <tissue evidence="2">Cell line</tissue>
    </source>
</reference>
<feature type="compositionally biased region" description="Pro residues" evidence="1">
    <location>
        <begin position="273"/>
        <end position="282"/>
    </location>
</feature>
<feature type="compositionally biased region" description="Pro residues" evidence="1">
    <location>
        <begin position="422"/>
        <end position="431"/>
    </location>
</feature>
<keyword evidence="3" id="KW-1185">Reference proteome</keyword>
<organism evidence="2 3">
    <name type="scientific">Saguinus oedipus</name>
    <name type="common">Cotton-top tamarin</name>
    <name type="synonym">Oedipomidas oedipus</name>
    <dbReference type="NCBI Taxonomy" id="9490"/>
    <lineage>
        <taxon>Eukaryota</taxon>
        <taxon>Metazoa</taxon>
        <taxon>Chordata</taxon>
        <taxon>Craniata</taxon>
        <taxon>Vertebrata</taxon>
        <taxon>Euteleostomi</taxon>
        <taxon>Mammalia</taxon>
        <taxon>Eutheria</taxon>
        <taxon>Euarchontoglires</taxon>
        <taxon>Primates</taxon>
        <taxon>Haplorrhini</taxon>
        <taxon>Platyrrhini</taxon>
        <taxon>Cebidae</taxon>
        <taxon>Callitrichinae</taxon>
        <taxon>Saguinus</taxon>
    </lineage>
</organism>
<feature type="compositionally biased region" description="Low complexity" evidence="1">
    <location>
        <begin position="553"/>
        <end position="564"/>
    </location>
</feature>
<feature type="compositionally biased region" description="Pro residues" evidence="1">
    <location>
        <begin position="512"/>
        <end position="535"/>
    </location>
</feature>
<gene>
    <name evidence="2" type="ORF">P7K49_015345</name>
</gene>
<sequence length="778" mass="80538">MPEPGPHERARSSPGPAGPEQGAARKQVRSAQPGAGARVVTPPSAGSRDVSIPTPAAPTPGRTSGTPVPQRGANPKQERRKGRCQPPPPFATPAVSPAPTAAGAPAPAPAETEALPLTAPPPAAEPARAPAPPPLPRPGVQKTRLRTPDRRREASWGLESSRAVDYDSHKALRPLLRPAPSPPASSRHPDYISRQPSRLSRPPSGDTSRTGRQVGEPVGFPLAAAAGAAAPRSDSPASAAAGAVSPTPLGGGTASPGSQNQRREPHITSARATPPPPGPPSPCAAARAPSPGWPRSRIPARILSEPPPLARNMDSDSCAAAFHPEVSEAATESPPTTPSAILRSSGSRTRGHPEGSPPPSPPPISPRRPPREPNPRPLPGPVLGPPRRASPPRPPRALSSGPLRPSLSSGPPLSGLGSPRDLPAPPAPPGRPAYSFPAPGDAVAAAARPRFPQLSGTLRPPSHRARLPRPPAAPLIPRAQWPAPRPLTPRAARSAPAPYGSRGPLALWGPKSCPPYLPPARGPPPPGPGPPPSAPRPRALLAPPRLSPPPSGDRPSGLPAAPHSARPPPPTEARRCRGCGSGDRWRVGEGRRRWSLPVSLPPPGVRKGFPGLGPPRILLGVPPHPRGMGPASSGAECRRGRLPRGRVGGGRPAICFPRRRAGGVDRSTRWCPQRTPARGRGRFPLGLRVPDPLLLVPRRKKSSSRELEARLGRLAMIFASAPLGLEVRRVGGGGGLPKPANPRAARLLLAAGGIARDPCPLFPPCFPPAERRPRALGR</sequence>
<proteinExistence type="predicted"/>
<name>A0ABQ9V9I9_SAGOE</name>
<feature type="region of interest" description="Disordered" evidence="1">
    <location>
        <begin position="1"/>
        <end position="583"/>
    </location>
</feature>
<feature type="compositionally biased region" description="Low complexity" evidence="1">
    <location>
        <begin position="396"/>
        <end position="420"/>
    </location>
</feature>
<comment type="caution">
    <text evidence="2">The sequence shown here is derived from an EMBL/GenBank/DDBJ whole genome shotgun (WGS) entry which is preliminary data.</text>
</comment>
<feature type="compositionally biased region" description="Low complexity" evidence="1">
    <location>
        <begin position="92"/>
        <end position="117"/>
    </location>
</feature>
<feature type="compositionally biased region" description="Polar residues" evidence="1">
    <location>
        <begin position="338"/>
        <end position="348"/>
    </location>
</feature>
<feature type="compositionally biased region" description="Pro residues" evidence="1">
    <location>
        <begin position="118"/>
        <end position="137"/>
    </location>
</feature>
<evidence type="ECO:0000313" key="2">
    <source>
        <dbReference type="EMBL" id="KAK2105831.1"/>
    </source>
</evidence>
<feature type="region of interest" description="Disordered" evidence="1">
    <location>
        <begin position="626"/>
        <end position="654"/>
    </location>
</feature>
<feature type="compositionally biased region" description="Low complexity" evidence="1">
    <location>
        <begin position="488"/>
        <end position="498"/>
    </location>
</feature>
<protein>
    <recommendedName>
        <fullName evidence="4">Basic proline-rich protein-like</fullName>
    </recommendedName>
</protein>
<feature type="compositionally biased region" description="Low complexity" evidence="1">
    <location>
        <begin position="193"/>
        <end position="204"/>
    </location>
</feature>